<name>A0A2B7Y5F4_9EURO</name>
<keyword evidence="1" id="KW-1133">Transmembrane helix</keyword>
<feature type="transmembrane region" description="Helical" evidence="1">
    <location>
        <begin position="178"/>
        <end position="198"/>
    </location>
</feature>
<keyword evidence="1" id="KW-0472">Membrane</keyword>
<sequence>MDRMSFVPGTPALDAIENANGRIYTTRAGAIDYANEFILKCPSGPQPLLYRLFLTMLSDGDELEIKFSLRDPTRTEHDDPAGELVGHTWAVLKAATGGEKLLYEVGRKTDPISDVDAAKAFNGYRKLLAVFHTSSTGMSLMDTCPPTNPIDIPLPPPRLPPPATAPIRSISRALSPSNLYFAAGAMFYFVDLSMVAPSRPEFFSTPLHLSRPMQAFDALILSALVTLAIGAPPLVFSVLQANECLGVMPDAYGRAAYALAPECRPEGGRIVIVG</sequence>
<dbReference type="EMBL" id="PDNB01000015">
    <property type="protein sequence ID" value="PGH16706.1"/>
    <property type="molecule type" value="Genomic_DNA"/>
</dbReference>
<evidence type="ECO:0000256" key="1">
    <source>
        <dbReference type="SAM" id="Phobius"/>
    </source>
</evidence>
<comment type="caution">
    <text evidence="2">The sequence shown here is derived from an EMBL/GenBank/DDBJ whole genome shotgun (WGS) entry which is preliminary data.</text>
</comment>
<dbReference type="OrthoDB" id="4933604at2759"/>
<evidence type="ECO:0000313" key="2">
    <source>
        <dbReference type="EMBL" id="PGH16706.1"/>
    </source>
</evidence>
<proteinExistence type="predicted"/>
<keyword evidence="1" id="KW-0812">Transmembrane</keyword>
<reference evidence="2 3" key="1">
    <citation type="submission" date="2017-10" db="EMBL/GenBank/DDBJ databases">
        <title>Comparative genomics in systemic dimorphic fungi from Ajellomycetaceae.</title>
        <authorList>
            <person name="Munoz J.F."/>
            <person name="Mcewen J.G."/>
            <person name="Clay O.K."/>
            <person name="Cuomo C.A."/>
        </authorList>
    </citation>
    <scope>NUCLEOTIDE SEQUENCE [LARGE SCALE GENOMIC DNA]</scope>
    <source>
        <strain evidence="2 3">UAMH5409</strain>
    </source>
</reference>
<protein>
    <submittedName>
        <fullName evidence="2">Uncharacterized protein</fullName>
    </submittedName>
</protein>
<keyword evidence="3" id="KW-1185">Reference proteome</keyword>
<evidence type="ECO:0000313" key="3">
    <source>
        <dbReference type="Proteomes" id="UP000223968"/>
    </source>
</evidence>
<dbReference type="AlphaFoldDB" id="A0A2B7Y5F4"/>
<organism evidence="2 3">
    <name type="scientific">Helicocarpus griseus UAMH5409</name>
    <dbReference type="NCBI Taxonomy" id="1447875"/>
    <lineage>
        <taxon>Eukaryota</taxon>
        <taxon>Fungi</taxon>
        <taxon>Dikarya</taxon>
        <taxon>Ascomycota</taxon>
        <taxon>Pezizomycotina</taxon>
        <taxon>Eurotiomycetes</taxon>
        <taxon>Eurotiomycetidae</taxon>
        <taxon>Onygenales</taxon>
        <taxon>Ajellomycetaceae</taxon>
        <taxon>Helicocarpus</taxon>
    </lineage>
</organism>
<accession>A0A2B7Y5F4</accession>
<dbReference type="Proteomes" id="UP000223968">
    <property type="component" value="Unassembled WGS sequence"/>
</dbReference>
<gene>
    <name evidence="2" type="ORF">AJ79_01579</name>
</gene>
<feature type="transmembrane region" description="Helical" evidence="1">
    <location>
        <begin position="218"/>
        <end position="239"/>
    </location>
</feature>